<name>A0ABU6CTM5_9GAMM</name>
<dbReference type="Gene3D" id="2.40.50.180">
    <property type="entry name" value="CheA-289, Domain 4"/>
    <property type="match status" value="1"/>
</dbReference>
<keyword evidence="3" id="KW-1185">Reference proteome</keyword>
<protein>
    <submittedName>
        <fullName evidence="2">Chemotaxis protein CheW</fullName>
    </submittedName>
</protein>
<evidence type="ECO:0000313" key="3">
    <source>
        <dbReference type="Proteomes" id="UP001308005"/>
    </source>
</evidence>
<dbReference type="RefSeq" id="WP_324693148.1">
    <property type="nucleotide sequence ID" value="NZ_JAYMYJ010000028.1"/>
</dbReference>
<evidence type="ECO:0000259" key="1">
    <source>
        <dbReference type="PROSITE" id="PS50851"/>
    </source>
</evidence>
<comment type="caution">
    <text evidence="2">The sequence shown here is derived from an EMBL/GenBank/DDBJ whole genome shotgun (WGS) entry which is preliminary data.</text>
</comment>
<dbReference type="SUPFAM" id="SSF50341">
    <property type="entry name" value="CheW-like"/>
    <property type="match status" value="1"/>
</dbReference>
<organism evidence="2 3">
    <name type="scientific">Candidatus Thiothrix phosphatis</name>
    <dbReference type="NCBI Taxonomy" id="3112415"/>
    <lineage>
        <taxon>Bacteria</taxon>
        <taxon>Pseudomonadati</taxon>
        <taxon>Pseudomonadota</taxon>
        <taxon>Gammaproteobacteria</taxon>
        <taxon>Thiotrichales</taxon>
        <taxon>Thiotrichaceae</taxon>
        <taxon>Thiothrix</taxon>
    </lineage>
</organism>
<dbReference type="EMBL" id="JAYMYJ010000028">
    <property type="protein sequence ID" value="MEB4589926.1"/>
    <property type="molecule type" value="Genomic_DNA"/>
</dbReference>
<gene>
    <name evidence="2" type="ORF">VSS37_02945</name>
</gene>
<evidence type="ECO:0000313" key="2">
    <source>
        <dbReference type="EMBL" id="MEB4589926.1"/>
    </source>
</evidence>
<feature type="domain" description="CheW-like" evidence="1">
    <location>
        <begin position="19"/>
        <end position="155"/>
    </location>
</feature>
<dbReference type="Pfam" id="PF01584">
    <property type="entry name" value="CheW"/>
    <property type="match status" value="1"/>
</dbReference>
<proteinExistence type="predicted"/>
<dbReference type="InterPro" id="IPR036061">
    <property type="entry name" value="CheW-like_dom_sf"/>
</dbReference>
<sequence length="164" mass="18463">MGSLQQTSAMQAAPALAQTVSRFCYRIGTNLILMEPEILAEILTATTVYPVPFAPDWCAGLISLRGDLYPVIDMHRVVLGQPMPDNCQLLFFQHPQFPPVVLSCDGYPRHLKLSREDLTEHNSETLPGWIPHILYHDGQTLLAADHGRLLRHIQRNMTRNPDPT</sequence>
<dbReference type="PROSITE" id="PS50851">
    <property type="entry name" value="CHEW"/>
    <property type="match status" value="1"/>
</dbReference>
<reference evidence="3" key="1">
    <citation type="submission" date="2023-07" db="EMBL/GenBank/DDBJ databases">
        <title>The carbon used by Thiothrix.</title>
        <authorList>
            <person name="Chen L."/>
        </authorList>
    </citation>
    <scope>NUCLEOTIDE SEQUENCE [LARGE SCALE GENOMIC DNA]</scope>
</reference>
<dbReference type="Proteomes" id="UP001308005">
    <property type="component" value="Unassembled WGS sequence"/>
</dbReference>
<reference evidence="2 3" key="2">
    <citation type="submission" date="2024-01" db="EMBL/GenBank/DDBJ databases">
        <authorList>
            <person name="Xie X."/>
        </authorList>
    </citation>
    <scope>NUCLEOTIDE SEQUENCE [LARGE SCALE GENOMIC DNA]</scope>
    <source>
        <strain evidence="2">SCUT-1</strain>
    </source>
</reference>
<accession>A0ABU6CTM5</accession>
<dbReference type="InterPro" id="IPR002545">
    <property type="entry name" value="CheW-lke_dom"/>
</dbReference>